<reference evidence="2 3" key="1">
    <citation type="submission" date="2015-02" db="EMBL/GenBank/DDBJ databases">
        <title>Draft Genome Sequences of Two Closely-Related Aflatoxigenic Aspergillus Species Obtained from the Cote d'Ivoire.</title>
        <authorList>
            <person name="Moore G.G."/>
            <person name="Beltz S.B."/>
            <person name="Mack B.M."/>
        </authorList>
    </citation>
    <scope>NUCLEOTIDE SEQUENCE [LARGE SCALE GENOMIC DNA]</scope>
    <source>
        <strain evidence="2 3">SRRC1432</strain>
    </source>
</reference>
<feature type="compositionally biased region" description="Polar residues" evidence="1">
    <location>
        <begin position="59"/>
        <end position="79"/>
    </location>
</feature>
<dbReference type="Proteomes" id="UP000034947">
    <property type="component" value="Unassembled WGS sequence"/>
</dbReference>
<evidence type="ECO:0000256" key="1">
    <source>
        <dbReference type="SAM" id="MobiDB-lite"/>
    </source>
</evidence>
<dbReference type="EMBL" id="JYKN01000627">
    <property type="protein sequence ID" value="KKK23714.1"/>
    <property type="molecule type" value="Genomic_DNA"/>
</dbReference>
<dbReference type="AlphaFoldDB" id="A0A0F8UW58"/>
<comment type="caution">
    <text evidence="2">The sequence shown here is derived from an EMBL/GenBank/DDBJ whole genome shotgun (WGS) entry which is preliminary data.</text>
</comment>
<sequence>MRQNHPSMPGLCVHTSFQPPPHDRACSDCPTVSPLSSTATSPTSSPTSPFRRIYRPMSNYRSDSSEPGSRSQSPFPLSVSSYRRPSLVILRRRPSKVDTALSEERSRCYEDAIERQGLELLEPRPVDPIGIPMDLNANIFSSIAGDRSSAQSHQSRVSQPRFVMGGIVEVMEGRA</sequence>
<accession>A0A0F8UW58</accession>
<gene>
    <name evidence="2" type="ORF">AOCH_007258</name>
</gene>
<feature type="region of interest" description="Disordered" evidence="1">
    <location>
        <begin position="1"/>
        <end position="79"/>
    </location>
</feature>
<feature type="compositionally biased region" description="Low complexity" evidence="1">
    <location>
        <begin position="30"/>
        <end position="49"/>
    </location>
</feature>
<dbReference type="VEuPathDB" id="FungiDB:P175DRAFT_0529681"/>
<organism evidence="2 3">
    <name type="scientific">Aspergillus ochraceoroseus</name>
    <dbReference type="NCBI Taxonomy" id="138278"/>
    <lineage>
        <taxon>Eukaryota</taxon>
        <taxon>Fungi</taxon>
        <taxon>Dikarya</taxon>
        <taxon>Ascomycota</taxon>
        <taxon>Pezizomycotina</taxon>
        <taxon>Eurotiomycetes</taxon>
        <taxon>Eurotiomycetidae</taxon>
        <taxon>Eurotiales</taxon>
        <taxon>Aspergillaceae</taxon>
        <taxon>Aspergillus</taxon>
        <taxon>Aspergillus subgen. Nidulantes</taxon>
    </lineage>
</organism>
<proteinExistence type="predicted"/>
<dbReference type="OrthoDB" id="4588567at2759"/>
<name>A0A0F8UW58_9EURO</name>
<protein>
    <submittedName>
        <fullName evidence="2">Uncharacterized protein</fullName>
    </submittedName>
</protein>
<keyword evidence="3" id="KW-1185">Reference proteome</keyword>
<evidence type="ECO:0000313" key="3">
    <source>
        <dbReference type="Proteomes" id="UP000034947"/>
    </source>
</evidence>
<evidence type="ECO:0000313" key="2">
    <source>
        <dbReference type="EMBL" id="KKK23714.1"/>
    </source>
</evidence>